<dbReference type="EMBL" id="ALBS01000327">
    <property type="protein sequence ID" value="EJT45402.1"/>
    <property type="molecule type" value="Genomic_DNA"/>
</dbReference>
<dbReference type="VEuPathDB" id="FungiDB:A1Q1_06165"/>
<gene>
    <name evidence="1" type="ORF">A1Q1_06165</name>
</gene>
<dbReference type="RefSeq" id="XP_014176849.1">
    <property type="nucleotide sequence ID" value="XM_014321374.1"/>
</dbReference>
<organism evidence="1 2">
    <name type="scientific">Trichosporon asahii var. asahii (strain ATCC 90039 / CBS 2479 / JCM 2466 / KCTC 7840 / NBRC 103889/ NCYC 2677 / UAMH 7654)</name>
    <name type="common">Yeast</name>
    <dbReference type="NCBI Taxonomy" id="1186058"/>
    <lineage>
        <taxon>Eukaryota</taxon>
        <taxon>Fungi</taxon>
        <taxon>Dikarya</taxon>
        <taxon>Basidiomycota</taxon>
        <taxon>Agaricomycotina</taxon>
        <taxon>Tremellomycetes</taxon>
        <taxon>Trichosporonales</taxon>
        <taxon>Trichosporonaceae</taxon>
        <taxon>Trichosporon</taxon>
    </lineage>
</organism>
<protein>
    <submittedName>
        <fullName evidence="1">Uncharacterized protein</fullName>
    </submittedName>
</protein>
<accession>J6ERQ1</accession>
<sequence>MKDRERKRAKLSTLEIRGDGGAVLSQRVRSDLRVRELLASWAAYLERHDSNIAIDVQRIDGHALDADERLFSVPGCQHGHIALQAARKPQQEQAAAEMTVETVRRAYAQRLGVKPESFWRVPTYMQVGQLIEDDPEKLFFETQYTTSGPAE</sequence>
<name>J6ERQ1_TRIAS</name>
<dbReference type="KEGG" id="tasa:A1Q1_06165"/>
<dbReference type="Proteomes" id="UP000002748">
    <property type="component" value="Unassembled WGS sequence"/>
</dbReference>
<dbReference type="AlphaFoldDB" id="J6ERQ1"/>
<dbReference type="HOGENOM" id="CLU_1732789_0_0_1"/>
<comment type="caution">
    <text evidence="1">The sequence shown here is derived from an EMBL/GenBank/DDBJ whole genome shotgun (WGS) entry which is preliminary data.</text>
</comment>
<evidence type="ECO:0000313" key="1">
    <source>
        <dbReference type="EMBL" id="EJT45402.1"/>
    </source>
</evidence>
<reference evidence="1 2" key="1">
    <citation type="journal article" date="2012" name="Eukaryot. Cell">
        <title>Draft genome sequence of CBS 2479, the standard type strain of Trichosporon asahii.</title>
        <authorList>
            <person name="Yang R.Y."/>
            <person name="Li H.T."/>
            <person name="Zhu H."/>
            <person name="Zhou G.P."/>
            <person name="Wang M."/>
            <person name="Wang L."/>
        </authorList>
    </citation>
    <scope>NUCLEOTIDE SEQUENCE [LARGE SCALE GENOMIC DNA]</scope>
    <source>
        <strain evidence="2">ATCC 90039 / CBS 2479 / JCM 2466 / KCTC 7840 / NCYC 2677 / UAMH 7654</strain>
    </source>
</reference>
<dbReference type="GeneID" id="25989677"/>
<proteinExistence type="predicted"/>
<evidence type="ECO:0000313" key="2">
    <source>
        <dbReference type="Proteomes" id="UP000002748"/>
    </source>
</evidence>